<sequence>MPNLVDLEATWMNVDLLESLPYLQNLERLTISRLQGSHSEDNTYFEPSFEGSRWIRELSMTDSGQMTDRALVSITQACPGIQVLIVSGNRCLTQDGLIEWCHRLTLKAKDSGSLSTFDSLTLGTNPHPPTTTTELTTINFKNCGRIGSAGFKALFERSHHLEHVNLMSTWVEDDALEVLAAQNKGLQIINLNCCPAISDQGLKNLLRTCTKLRTMSFLSCNRVTAQVFFQGLWRCLGLEELRFSLARWHLNLIENGPSGAPVQQHSDNVNPSVSQDDGQGETQESPQALLNALTNNNQPTFYEPQLELMIFGGPEPENADDDKPSNITDNTSNNNGGDSFASSINTTPMLNLESVETSLHAYAASSTTLQEYRQRLILAQIYRQIERLTFLQILDIRDLRLPLDLASGLGRLGGLERLKTLEITGLESPMGEPEVNWLIGPGLEQDSHVRKVHPLPSLRQLAFKKGQGIPKEYLHRLKEYRPHLEVECS</sequence>
<feature type="compositionally biased region" description="Polar residues" evidence="1">
    <location>
        <begin position="261"/>
        <end position="284"/>
    </location>
</feature>
<dbReference type="InterPro" id="IPR001611">
    <property type="entry name" value="Leu-rich_rpt"/>
</dbReference>
<dbReference type="GO" id="GO:0031146">
    <property type="term" value="P:SCF-dependent proteasomal ubiquitin-dependent protein catabolic process"/>
    <property type="evidence" value="ECO:0007669"/>
    <property type="project" value="TreeGrafter"/>
</dbReference>
<dbReference type="Proteomes" id="UP000703661">
    <property type="component" value="Unassembled WGS sequence"/>
</dbReference>
<dbReference type="InterPro" id="IPR006553">
    <property type="entry name" value="Leu-rich_rpt_Cys-con_subtyp"/>
</dbReference>
<reference evidence="2" key="1">
    <citation type="journal article" date="2020" name="Fungal Divers.">
        <title>Resolving the Mortierellaceae phylogeny through synthesis of multi-gene phylogenetics and phylogenomics.</title>
        <authorList>
            <person name="Vandepol N."/>
            <person name="Liber J."/>
            <person name="Desiro A."/>
            <person name="Na H."/>
            <person name="Kennedy M."/>
            <person name="Barry K."/>
            <person name="Grigoriev I.V."/>
            <person name="Miller A.N."/>
            <person name="O'Donnell K."/>
            <person name="Stajich J.E."/>
            <person name="Bonito G."/>
        </authorList>
    </citation>
    <scope>NUCLEOTIDE SEQUENCE</scope>
    <source>
        <strain evidence="2">NRRL 2769</strain>
    </source>
</reference>
<feature type="region of interest" description="Disordered" evidence="1">
    <location>
        <begin position="259"/>
        <end position="284"/>
    </location>
</feature>
<dbReference type="GO" id="GO:0019005">
    <property type="term" value="C:SCF ubiquitin ligase complex"/>
    <property type="evidence" value="ECO:0007669"/>
    <property type="project" value="TreeGrafter"/>
</dbReference>
<evidence type="ECO:0008006" key="4">
    <source>
        <dbReference type="Google" id="ProtNLM"/>
    </source>
</evidence>
<evidence type="ECO:0000313" key="2">
    <source>
        <dbReference type="EMBL" id="KAG0020022.1"/>
    </source>
</evidence>
<accession>A0A9P6N139</accession>
<evidence type="ECO:0000256" key="1">
    <source>
        <dbReference type="SAM" id="MobiDB-lite"/>
    </source>
</evidence>
<dbReference type="OrthoDB" id="550575at2759"/>
<dbReference type="PANTHER" id="PTHR13318">
    <property type="entry name" value="PARTNER OF PAIRED, ISOFORM B-RELATED"/>
    <property type="match status" value="1"/>
</dbReference>
<feature type="region of interest" description="Disordered" evidence="1">
    <location>
        <begin position="312"/>
        <end position="345"/>
    </location>
</feature>
<comment type="caution">
    <text evidence="2">The sequence shown here is derived from an EMBL/GenBank/DDBJ whole genome shotgun (WGS) entry which is preliminary data.</text>
</comment>
<keyword evidence="3" id="KW-1185">Reference proteome</keyword>
<evidence type="ECO:0000313" key="3">
    <source>
        <dbReference type="Proteomes" id="UP000703661"/>
    </source>
</evidence>
<dbReference type="Pfam" id="PF13516">
    <property type="entry name" value="LRR_6"/>
    <property type="match status" value="1"/>
</dbReference>
<dbReference type="AlphaFoldDB" id="A0A9P6N139"/>
<protein>
    <recommendedName>
        <fullName evidence="4">RNI-like protein</fullName>
    </recommendedName>
</protein>
<dbReference type="SMART" id="SM00367">
    <property type="entry name" value="LRR_CC"/>
    <property type="match status" value="4"/>
</dbReference>
<feature type="compositionally biased region" description="Polar residues" evidence="1">
    <location>
        <begin position="325"/>
        <end position="345"/>
    </location>
</feature>
<proteinExistence type="predicted"/>
<dbReference type="Gene3D" id="3.80.10.10">
    <property type="entry name" value="Ribonuclease Inhibitor"/>
    <property type="match status" value="1"/>
</dbReference>
<dbReference type="EMBL" id="JAAAID010000245">
    <property type="protein sequence ID" value="KAG0020022.1"/>
    <property type="molecule type" value="Genomic_DNA"/>
</dbReference>
<dbReference type="InterPro" id="IPR032675">
    <property type="entry name" value="LRR_dom_sf"/>
</dbReference>
<organism evidence="2 3">
    <name type="scientific">Entomortierella chlamydospora</name>
    <dbReference type="NCBI Taxonomy" id="101097"/>
    <lineage>
        <taxon>Eukaryota</taxon>
        <taxon>Fungi</taxon>
        <taxon>Fungi incertae sedis</taxon>
        <taxon>Mucoromycota</taxon>
        <taxon>Mortierellomycotina</taxon>
        <taxon>Mortierellomycetes</taxon>
        <taxon>Mortierellales</taxon>
        <taxon>Mortierellaceae</taxon>
        <taxon>Entomortierella</taxon>
    </lineage>
</organism>
<name>A0A9P6N139_9FUNG</name>
<gene>
    <name evidence="2" type="ORF">BGZ80_004894</name>
</gene>
<dbReference type="SUPFAM" id="SSF52047">
    <property type="entry name" value="RNI-like"/>
    <property type="match status" value="1"/>
</dbReference>